<reference evidence="1 2" key="1">
    <citation type="submission" date="2013-10" db="EMBL/GenBank/DDBJ databases">
        <authorList>
            <consortium name="International Citrus Genome Consortium"/>
            <person name="Jenkins J."/>
            <person name="Schmutz J."/>
            <person name="Prochnik S."/>
            <person name="Rokhsar D."/>
            <person name="Gmitter F."/>
            <person name="Ollitrault P."/>
            <person name="Machado M."/>
            <person name="Talon M."/>
            <person name="Wincker P."/>
            <person name="Jaillon O."/>
            <person name="Morgante M."/>
        </authorList>
    </citation>
    <scope>NUCLEOTIDE SEQUENCE</scope>
    <source>
        <strain evidence="2">cv. Clemenules</strain>
    </source>
</reference>
<accession>V4SZX0</accession>
<dbReference type="EMBL" id="KI536799">
    <property type="protein sequence ID" value="ESR46412.1"/>
    <property type="molecule type" value="Genomic_DNA"/>
</dbReference>
<dbReference type="AlphaFoldDB" id="V4SZX0"/>
<protein>
    <submittedName>
        <fullName evidence="1">Uncharacterized protein</fullName>
    </submittedName>
</protein>
<dbReference type="KEGG" id="cic:CICLE_v10004065mg"/>
<evidence type="ECO:0000313" key="2">
    <source>
        <dbReference type="Proteomes" id="UP000030687"/>
    </source>
</evidence>
<sequence>MYLEHPHVLHIRAFMGLEDLRKSCISYRAFPRMIEKWRNHRLDVVSCPIFKEQFSGRLLAIHQRGPTYYCVCS</sequence>
<gene>
    <name evidence="1" type="ORF">CICLE_v10004065mg</name>
</gene>
<dbReference type="InParanoid" id="V4SZX0"/>
<keyword evidence="2" id="KW-1185">Reference proteome</keyword>
<dbReference type="Gramene" id="ESR46412">
    <property type="protein sequence ID" value="ESR46412"/>
    <property type="gene ID" value="CICLE_v10004065mg"/>
</dbReference>
<name>V4SZX0_CITCL</name>
<evidence type="ECO:0000313" key="1">
    <source>
        <dbReference type="EMBL" id="ESR46412.1"/>
    </source>
</evidence>
<proteinExistence type="predicted"/>
<dbReference type="Proteomes" id="UP000030687">
    <property type="component" value="Unassembled WGS sequence"/>
</dbReference>
<organism evidence="1 2">
    <name type="scientific">Citrus clementina</name>
    <name type="common">Clementine</name>
    <name type="synonym">Citrus deliciosa x Citrus sinensis</name>
    <dbReference type="NCBI Taxonomy" id="85681"/>
    <lineage>
        <taxon>Eukaryota</taxon>
        <taxon>Viridiplantae</taxon>
        <taxon>Streptophyta</taxon>
        <taxon>Embryophyta</taxon>
        <taxon>Tracheophyta</taxon>
        <taxon>Spermatophyta</taxon>
        <taxon>Magnoliopsida</taxon>
        <taxon>eudicotyledons</taxon>
        <taxon>Gunneridae</taxon>
        <taxon>Pentapetalae</taxon>
        <taxon>rosids</taxon>
        <taxon>malvids</taxon>
        <taxon>Sapindales</taxon>
        <taxon>Rutaceae</taxon>
        <taxon>Aurantioideae</taxon>
        <taxon>Citrus</taxon>
    </lineage>
</organism>